<dbReference type="Pfam" id="PF12973">
    <property type="entry name" value="Cupin_7"/>
    <property type="match status" value="1"/>
</dbReference>
<dbReference type="Gene3D" id="2.60.120.10">
    <property type="entry name" value="Jelly Rolls"/>
    <property type="match status" value="1"/>
</dbReference>
<dbReference type="OrthoDB" id="9801227at2"/>
<evidence type="ECO:0000313" key="3">
    <source>
        <dbReference type="Proteomes" id="UP000319148"/>
    </source>
</evidence>
<dbReference type="RefSeq" id="WP_139940621.1">
    <property type="nucleotide sequence ID" value="NZ_JBHSYP010000027.1"/>
</dbReference>
<proteinExistence type="predicted"/>
<organism evidence="2 3">
    <name type="scientific">Emcibacter nanhaiensis</name>
    <dbReference type="NCBI Taxonomy" id="1505037"/>
    <lineage>
        <taxon>Bacteria</taxon>
        <taxon>Pseudomonadati</taxon>
        <taxon>Pseudomonadota</taxon>
        <taxon>Alphaproteobacteria</taxon>
        <taxon>Emcibacterales</taxon>
        <taxon>Emcibacteraceae</taxon>
        <taxon>Emcibacter</taxon>
    </lineage>
</organism>
<dbReference type="AlphaFoldDB" id="A0A501PJM6"/>
<accession>A0A501PJM6</accession>
<dbReference type="EMBL" id="VFIY01000008">
    <property type="protein sequence ID" value="TPD60211.1"/>
    <property type="molecule type" value="Genomic_DNA"/>
</dbReference>
<gene>
    <name evidence="2" type="ORF">FIV46_09160</name>
</gene>
<comment type="caution">
    <text evidence="2">The sequence shown here is derived from an EMBL/GenBank/DDBJ whole genome shotgun (WGS) entry which is preliminary data.</text>
</comment>
<sequence length="137" mass="15490">MSKTFVKDILVKTEELPWVEMVDGVDFRLLRTCNITGAWTVYFRCAAGSSFPRHQHFGAGEYLVTKGRMVYRAGEAAAGDYGYEPLDVIHELTSFPEYTELYFTNFGPVIFMDDEGNVQSILDHNAVRDLYESNTGA</sequence>
<protein>
    <recommendedName>
        <fullName evidence="1">ChrR-like cupin domain-containing protein</fullName>
    </recommendedName>
</protein>
<name>A0A501PJM6_9PROT</name>
<dbReference type="CDD" id="cd20302">
    <property type="entry name" value="cupin_DAD"/>
    <property type="match status" value="1"/>
</dbReference>
<dbReference type="InterPro" id="IPR011051">
    <property type="entry name" value="RmlC_Cupin_sf"/>
</dbReference>
<dbReference type="InterPro" id="IPR014710">
    <property type="entry name" value="RmlC-like_jellyroll"/>
</dbReference>
<keyword evidence="3" id="KW-1185">Reference proteome</keyword>
<dbReference type="Proteomes" id="UP000319148">
    <property type="component" value="Unassembled WGS sequence"/>
</dbReference>
<reference evidence="3" key="1">
    <citation type="submission" date="2019-06" db="EMBL/GenBank/DDBJ databases">
        <title>The complete genome of Emcibacter congregatus ZYLT.</title>
        <authorList>
            <person name="Zhao Z."/>
        </authorList>
    </citation>
    <scope>NUCLEOTIDE SEQUENCE [LARGE SCALE GENOMIC DNA]</scope>
    <source>
        <strain evidence="3">MCCC 1A06723</strain>
    </source>
</reference>
<feature type="domain" description="ChrR-like cupin" evidence="1">
    <location>
        <begin position="7"/>
        <end position="109"/>
    </location>
</feature>
<evidence type="ECO:0000313" key="2">
    <source>
        <dbReference type="EMBL" id="TPD60211.1"/>
    </source>
</evidence>
<evidence type="ECO:0000259" key="1">
    <source>
        <dbReference type="Pfam" id="PF12973"/>
    </source>
</evidence>
<dbReference type="InterPro" id="IPR025979">
    <property type="entry name" value="ChrR-like_cupin_dom"/>
</dbReference>
<dbReference type="SUPFAM" id="SSF51182">
    <property type="entry name" value="RmlC-like cupins"/>
    <property type="match status" value="1"/>
</dbReference>